<feature type="signal peptide" evidence="1">
    <location>
        <begin position="1"/>
        <end position="24"/>
    </location>
</feature>
<evidence type="ECO:0000313" key="3">
    <source>
        <dbReference type="EMBL" id="CAD8875257.1"/>
    </source>
</evidence>
<evidence type="ECO:0000256" key="1">
    <source>
        <dbReference type="SAM" id="SignalP"/>
    </source>
</evidence>
<dbReference type="AlphaFoldDB" id="A0A7S1FM96"/>
<gene>
    <name evidence="3" type="ORF">CHYS00102_LOCUS2432</name>
</gene>
<dbReference type="SUPFAM" id="SSF51430">
    <property type="entry name" value="NAD(P)-linked oxidoreductase"/>
    <property type="match status" value="1"/>
</dbReference>
<dbReference type="Pfam" id="PF00248">
    <property type="entry name" value="Aldo_ket_red"/>
    <property type="match status" value="1"/>
</dbReference>
<name>A0A7S1FM96_9STRA</name>
<sequence>MLPTTTNFFAAALTFLLNLLLTKARLNAPLSDFPTLKYGTAWKKENTPDLVYNAVKAGFRHIDTACQPKHYNEAGVGEGWTRAAQELGLSRGDISLQTKFTSLNGQDPNRVPYDKNAPLEERVRQSLEKSLENLQTDYIDSLVMHGMENTWEDNFVVWRVFESFVDEGRVGQIGISNFYDADAVKYLFQNARIKPAVVQNRFYRESGYDTEIRSFCRENGIEYQSFWTLGANRHLLRNEEVAEFCQEKQLTPETFMYAFVMALGITPLDGTTNRDHMAEDIALLRRVRDGEELFTSEDLIMFAEILGIPNFELDEDEEEL</sequence>
<dbReference type="EMBL" id="HBFR01003516">
    <property type="protein sequence ID" value="CAD8875257.1"/>
    <property type="molecule type" value="Transcribed_RNA"/>
</dbReference>
<dbReference type="Gene3D" id="3.20.20.100">
    <property type="entry name" value="NADP-dependent oxidoreductase domain"/>
    <property type="match status" value="1"/>
</dbReference>
<proteinExistence type="predicted"/>
<feature type="domain" description="NADP-dependent oxidoreductase" evidence="2">
    <location>
        <begin position="42"/>
        <end position="284"/>
    </location>
</feature>
<dbReference type="PANTHER" id="PTHR11732">
    <property type="entry name" value="ALDO/KETO REDUCTASE"/>
    <property type="match status" value="1"/>
</dbReference>
<accession>A0A7S1FM96</accession>
<dbReference type="InterPro" id="IPR020471">
    <property type="entry name" value="AKR"/>
</dbReference>
<keyword evidence="1" id="KW-0732">Signal</keyword>
<evidence type="ECO:0000259" key="2">
    <source>
        <dbReference type="Pfam" id="PF00248"/>
    </source>
</evidence>
<feature type="chain" id="PRO_5030537886" description="NADP-dependent oxidoreductase domain-containing protein" evidence="1">
    <location>
        <begin position="25"/>
        <end position="320"/>
    </location>
</feature>
<protein>
    <recommendedName>
        <fullName evidence="2">NADP-dependent oxidoreductase domain-containing protein</fullName>
    </recommendedName>
</protein>
<dbReference type="InterPro" id="IPR036812">
    <property type="entry name" value="NAD(P)_OxRdtase_dom_sf"/>
</dbReference>
<dbReference type="GO" id="GO:0016491">
    <property type="term" value="F:oxidoreductase activity"/>
    <property type="evidence" value="ECO:0007669"/>
    <property type="project" value="InterPro"/>
</dbReference>
<dbReference type="CDD" id="cd19071">
    <property type="entry name" value="AKR_AKR1-5-like"/>
    <property type="match status" value="1"/>
</dbReference>
<dbReference type="InterPro" id="IPR023210">
    <property type="entry name" value="NADP_OxRdtase_dom"/>
</dbReference>
<reference evidence="3" key="1">
    <citation type="submission" date="2021-01" db="EMBL/GenBank/DDBJ databases">
        <authorList>
            <person name="Corre E."/>
            <person name="Pelletier E."/>
            <person name="Niang G."/>
            <person name="Scheremetjew M."/>
            <person name="Finn R."/>
            <person name="Kale V."/>
            <person name="Holt S."/>
            <person name="Cochrane G."/>
            <person name="Meng A."/>
            <person name="Brown T."/>
            <person name="Cohen L."/>
        </authorList>
    </citation>
    <scope>NUCLEOTIDE SEQUENCE</scope>
    <source>
        <strain evidence="3">308</strain>
    </source>
</reference>
<organism evidence="3">
    <name type="scientific">Corethron hystrix</name>
    <dbReference type="NCBI Taxonomy" id="216773"/>
    <lineage>
        <taxon>Eukaryota</taxon>
        <taxon>Sar</taxon>
        <taxon>Stramenopiles</taxon>
        <taxon>Ochrophyta</taxon>
        <taxon>Bacillariophyta</taxon>
        <taxon>Coscinodiscophyceae</taxon>
        <taxon>Corethrophycidae</taxon>
        <taxon>Corethrales</taxon>
        <taxon>Corethraceae</taxon>
        <taxon>Corethron</taxon>
    </lineage>
</organism>
<dbReference type="PRINTS" id="PR00069">
    <property type="entry name" value="ALDKETRDTASE"/>
</dbReference>